<evidence type="ECO:0000313" key="6">
    <source>
        <dbReference type="Proteomes" id="UP000557688"/>
    </source>
</evidence>
<dbReference type="InterPro" id="IPR023214">
    <property type="entry name" value="HAD_sf"/>
</dbReference>
<dbReference type="NCBIfam" id="TIGR01509">
    <property type="entry name" value="HAD-SF-IA-v3"/>
    <property type="match status" value="1"/>
</dbReference>
<keyword evidence="2" id="KW-0479">Metal-binding</keyword>
<evidence type="ECO:0000313" key="5">
    <source>
        <dbReference type="EMBL" id="NVN29049.1"/>
    </source>
</evidence>
<evidence type="ECO:0000313" key="4">
    <source>
        <dbReference type="EMBL" id="MBB3172375.1"/>
    </source>
</evidence>
<accession>A0A850NKP3</accession>
<dbReference type="EMBL" id="JABXXQ010000010">
    <property type="protein sequence ID" value="NVN29049.1"/>
    <property type="molecule type" value="Genomic_DNA"/>
</dbReference>
<dbReference type="NCBIfam" id="TIGR01549">
    <property type="entry name" value="HAD-SF-IA-v1"/>
    <property type="match status" value="1"/>
</dbReference>
<comment type="similarity">
    <text evidence="1">Belongs to the HAD-like hydrolase superfamily. CbbY/CbbZ/Gph/YieH family.</text>
</comment>
<dbReference type="PRINTS" id="PR00413">
    <property type="entry name" value="HADHALOGNASE"/>
</dbReference>
<evidence type="ECO:0000256" key="2">
    <source>
        <dbReference type="ARBA" id="ARBA00022723"/>
    </source>
</evidence>
<keyword evidence="6" id="KW-1185">Reference proteome</keyword>
<dbReference type="PANTHER" id="PTHR18901">
    <property type="entry name" value="2-DEOXYGLUCOSE-6-PHOSPHATE PHOSPHATASE 2"/>
    <property type="match status" value="1"/>
</dbReference>
<comment type="caution">
    <text evidence="5">The sequence shown here is derived from an EMBL/GenBank/DDBJ whole genome shotgun (WGS) entry which is preliminary data.</text>
</comment>
<reference evidence="4 6" key="2">
    <citation type="submission" date="2020-08" db="EMBL/GenBank/DDBJ databases">
        <title>Genomic Encyclopedia of Type Strains, Phase III (KMG-III): the genomes of soil and plant-associated and newly described type strains.</title>
        <authorList>
            <person name="Whitman W."/>
        </authorList>
    </citation>
    <scope>NUCLEOTIDE SEQUENCE [LARGE SCALE GENOMIC DNA]</scope>
    <source>
        <strain evidence="4 6">CECT 8088</strain>
    </source>
</reference>
<dbReference type="Gene3D" id="1.10.150.240">
    <property type="entry name" value="Putative phosphatase, domain 2"/>
    <property type="match status" value="1"/>
</dbReference>
<evidence type="ECO:0000256" key="1">
    <source>
        <dbReference type="ARBA" id="ARBA00006171"/>
    </source>
</evidence>
<dbReference type="FunFam" id="3.40.50.1000:FF:000036">
    <property type="entry name" value="HAD family hydrolase"/>
    <property type="match status" value="1"/>
</dbReference>
<dbReference type="Gene3D" id="3.40.50.1000">
    <property type="entry name" value="HAD superfamily/HAD-like"/>
    <property type="match status" value="1"/>
</dbReference>
<dbReference type="InterPro" id="IPR006439">
    <property type="entry name" value="HAD-SF_hydro_IA"/>
</dbReference>
<dbReference type="InterPro" id="IPR041492">
    <property type="entry name" value="HAD_2"/>
</dbReference>
<dbReference type="SFLD" id="SFLDG01135">
    <property type="entry name" value="C1.5.6:_HAD__Beta-PGM__Phospha"/>
    <property type="match status" value="1"/>
</dbReference>
<gene>
    <name evidence="4" type="ORF">FHR90_000181</name>
    <name evidence="5" type="ORF">HUK83_01640</name>
</gene>
<dbReference type="EMBL" id="JACHXV010000001">
    <property type="protein sequence ID" value="MBB3172375.1"/>
    <property type="molecule type" value="Genomic_DNA"/>
</dbReference>
<dbReference type="SFLD" id="SFLDS00003">
    <property type="entry name" value="Haloacid_Dehalogenase"/>
    <property type="match status" value="1"/>
</dbReference>
<dbReference type="GO" id="GO:0000287">
    <property type="term" value="F:magnesium ion binding"/>
    <property type="evidence" value="ECO:0007669"/>
    <property type="project" value="UniProtKB-ARBA"/>
</dbReference>
<name>A0A850NKP3_9PROT</name>
<evidence type="ECO:0000313" key="7">
    <source>
        <dbReference type="Proteomes" id="UP000565205"/>
    </source>
</evidence>
<dbReference type="InterPro" id="IPR023198">
    <property type="entry name" value="PGP-like_dom2"/>
</dbReference>
<proteinExistence type="inferred from homology"/>
<dbReference type="Proteomes" id="UP000565205">
    <property type="component" value="Unassembled WGS sequence"/>
</dbReference>
<keyword evidence="3 4" id="KW-0378">Hydrolase</keyword>
<reference evidence="5 7" key="1">
    <citation type="submission" date="2020-06" db="EMBL/GenBank/DDBJ databases">
        <title>Description of novel acetic acid bacteria.</title>
        <authorList>
            <person name="Sombolestani A."/>
        </authorList>
    </citation>
    <scope>NUCLEOTIDE SEQUENCE [LARGE SCALE GENOMIC DNA]</scope>
    <source>
        <strain evidence="5 7">LMG 26838</strain>
    </source>
</reference>
<dbReference type="Proteomes" id="UP000557688">
    <property type="component" value="Unassembled WGS sequence"/>
</dbReference>
<dbReference type="GO" id="GO:0016787">
    <property type="term" value="F:hydrolase activity"/>
    <property type="evidence" value="ECO:0007669"/>
    <property type="project" value="UniProtKB-KW"/>
</dbReference>
<dbReference type="RefSeq" id="WP_176621781.1">
    <property type="nucleotide sequence ID" value="NZ_JABXXQ010000010.1"/>
</dbReference>
<organism evidence="5 7">
    <name type="scientific">Endobacter medicaginis</name>
    <dbReference type="NCBI Taxonomy" id="1181271"/>
    <lineage>
        <taxon>Bacteria</taxon>
        <taxon>Pseudomonadati</taxon>
        <taxon>Pseudomonadota</taxon>
        <taxon>Alphaproteobacteria</taxon>
        <taxon>Acetobacterales</taxon>
        <taxon>Acetobacteraceae</taxon>
        <taxon>Endobacter</taxon>
    </lineage>
</organism>
<dbReference type="AlphaFoldDB" id="A0A850NKP3"/>
<dbReference type="SUPFAM" id="SSF56784">
    <property type="entry name" value="HAD-like"/>
    <property type="match status" value="1"/>
</dbReference>
<dbReference type="InterPro" id="IPR036412">
    <property type="entry name" value="HAD-like_sf"/>
</dbReference>
<evidence type="ECO:0000256" key="3">
    <source>
        <dbReference type="ARBA" id="ARBA00022801"/>
    </source>
</evidence>
<protein>
    <submittedName>
        <fullName evidence="5">HAD family phosphatase</fullName>
    </submittedName>
    <submittedName>
        <fullName evidence="4">HAD superfamily hydrolase (TIGR01509 family)</fullName>
    </submittedName>
</protein>
<dbReference type="Pfam" id="PF13419">
    <property type="entry name" value="HAD_2"/>
    <property type="match status" value="1"/>
</dbReference>
<dbReference type="SFLD" id="SFLDG01129">
    <property type="entry name" value="C1.5:_HAD__Beta-PGM__Phosphata"/>
    <property type="match status" value="1"/>
</dbReference>
<dbReference type="PANTHER" id="PTHR18901:SF38">
    <property type="entry name" value="PSEUDOURIDINE-5'-PHOSPHATASE"/>
    <property type="match status" value="1"/>
</dbReference>
<sequence length="224" mass="24833">MSTIDAVIFDMDGLILDTETLAMDALVSAGAELGYDMPRSFCHLMIGAPADRCRELVVERYGADFPLERYFELQEIHLRRLVDAGRMQLKRGVLELLDWLDAQGIRRAIATSSSRARTDHHLGLMGIAQRFEHIVTRDDVTRGKPNPDPFLTAAKKLGIAPAHCLVLEDSFNGIRAAHAAGMRVIMVPDLLDPTDEIRGLAHRVVPSLHDVIDFLDAQRSARAA</sequence>